<dbReference type="SUPFAM" id="SSF55961">
    <property type="entry name" value="Bet v1-like"/>
    <property type="match status" value="1"/>
</dbReference>
<evidence type="ECO:0000313" key="3">
    <source>
        <dbReference type="Proteomes" id="UP000520198"/>
    </source>
</evidence>
<comment type="caution">
    <text evidence="2">The sequence shown here is derived from an EMBL/GenBank/DDBJ whole genome shotgun (WGS) entry which is preliminary data.</text>
</comment>
<evidence type="ECO:0000259" key="1">
    <source>
        <dbReference type="Pfam" id="PF00848"/>
    </source>
</evidence>
<dbReference type="Pfam" id="PF00848">
    <property type="entry name" value="Ring_hydroxyl_A"/>
    <property type="match status" value="1"/>
</dbReference>
<accession>A0A7Y6UQM9</accession>
<protein>
    <recommendedName>
        <fullName evidence="1">Aromatic-ring-hydroxylating dioxygenase alpha subunit C-terminal domain-containing protein</fullName>
    </recommendedName>
</protein>
<keyword evidence="3" id="KW-1185">Reference proteome</keyword>
<feature type="domain" description="Aromatic-ring-hydroxylating dioxygenase alpha subunit C-terminal" evidence="1">
    <location>
        <begin position="40"/>
        <end position="67"/>
    </location>
</feature>
<proteinExistence type="predicted"/>
<name>A0A7Y6UQM9_9HYPH</name>
<reference evidence="2 3" key="1">
    <citation type="submission" date="2020-06" db="EMBL/GenBank/DDBJ databases">
        <authorList>
            <person name="Grouzdev D.S."/>
        </authorList>
    </citation>
    <scope>NUCLEOTIDE SEQUENCE [LARGE SCALE GENOMIC DNA]</scope>
    <source>
        <strain evidence="2 3">HO-A22</strain>
    </source>
</reference>
<dbReference type="EMBL" id="JABWDU010000010">
    <property type="protein sequence ID" value="NVD42690.1"/>
    <property type="molecule type" value="Genomic_DNA"/>
</dbReference>
<gene>
    <name evidence="2" type="ORF">HT585_27845</name>
</gene>
<evidence type="ECO:0000313" key="2">
    <source>
        <dbReference type="EMBL" id="NVD42690.1"/>
    </source>
</evidence>
<dbReference type="GO" id="GO:0051537">
    <property type="term" value="F:2 iron, 2 sulfur cluster binding"/>
    <property type="evidence" value="ECO:0007669"/>
    <property type="project" value="InterPro"/>
</dbReference>
<organism evidence="2 3">
    <name type="scientific">Ensifer oleiphilus</name>
    <dbReference type="NCBI Taxonomy" id="2742698"/>
    <lineage>
        <taxon>Bacteria</taxon>
        <taxon>Pseudomonadati</taxon>
        <taxon>Pseudomonadota</taxon>
        <taxon>Alphaproteobacteria</taxon>
        <taxon>Hyphomicrobiales</taxon>
        <taxon>Rhizobiaceae</taxon>
        <taxon>Sinorhizobium/Ensifer group</taxon>
        <taxon>Ensifer</taxon>
    </lineage>
</organism>
<dbReference type="AlphaFoldDB" id="A0A7Y6UQM9"/>
<dbReference type="Gene3D" id="3.90.380.10">
    <property type="entry name" value="Naphthalene 1,2-dioxygenase Alpha Subunit, Chain A, domain 1"/>
    <property type="match status" value="1"/>
</dbReference>
<dbReference type="GO" id="GO:0005506">
    <property type="term" value="F:iron ion binding"/>
    <property type="evidence" value="ECO:0007669"/>
    <property type="project" value="InterPro"/>
</dbReference>
<dbReference type="Proteomes" id="UP000520198">
    <property type="component" value="Unassembled WGS sequence"/>
</dbReference>
<sequence length="76" mass="8630">MMDGSSARRSWARNSARDHLSPILKSQGMARAKLALIRDSELEVNWKMVVENNRECYHCEANHHGSAGRCPRSVLH</sequence>
<dbReference type="InterPro" id="IPR015879">
    <property type="entry name" value="Ring_hydroxy_dOase_asu_C_dom"/>
</dbReference>